<reference evidence="2 3" key="1">
    <citation type="journal article" date="2024" name="bioRxiv">
        <title>A reference genome for Trichogramma kaykai: A tiny desert-dwelling parasitoid wasp with competing sex-ratio distorters.</title>
        <authorList>
            <person name="Culotta J."/>
            <person name="Lindsey A.R."/>
        </authorList>
    </citation>
    <scope>NUCLEOTIDE SEQUENCE [LARGE SCALE GENOMIC DNA]</scope>
    <source>
        <strain evidence="2 3">KSX58</strain>
    </source>
</reference>
<organism evidence="2 3">
    <name type="scientific">Trichogramma kaykai</name>
    <dbReference type="NCBI Taxonomy" id="54128"/>
    <lineage>
        <taxon>Eukaryota</taxon>
        <taxon>Metazoa</taxon>
        <taxon>Ecdysozoa</taxon>
        <taxon>Arthropoda</taxon>
        <taxon>Hexapoda</taxon>
        <taxon>Insecta</taxon>
        <taxon>Pterygota</taxon>
        <taxon>Neoptera</taxon>
        <taxon>Endopterygota</taxon>
        <taxon>Hymenoptera</taxon>
        <taxon>Apocrita</taxon>
        <taxon>Proctotrupomorpha</taxon>
        <taxon>Chalcidoidea</taxon>
        <taxon>Trichogrammatidae</taxon>
        <taxon>Trichogramma</taxon>
    </lineage>
</organism>
<dbReference type="AlphaFoldDB" id="A0ABD2X3R5"/>
<accession>A0ABD2X3R5</accession>
<evidence type="ECO:0000259" key="1">
    <source>
        <dbReference type="Pfam" id="PF07842"/>
    </source>
</evidence>
<dbReference type="InterPro" id="IPR045211">
    <property type="entry name" value="TFP11/STIP/Ntr1"/>
</dbReference>
<evidence type="ECO:0000313" key="2">
    <source>
        <dbReference type="EMBL" id="KAL3399765.1"/>
    </source>
</evidence>
<feature type="domain" description="GCF C-terminal" evidence="1">
    <location>
        <begin position="162"/>
        <end position="370"/>
    </location>
</feature>
<dbReference type="Pfam" id="PF07842">
    <property type="entry name" value="GCFC"/>
    <property type="match status" value="1"/>
</dbReference>
<dbReference type="PANTHER" id="PTHR23329:SF1">
    <property type="entry name" value="TUFTELIN-INTERACTING PROTEIN 11"/>
    <property type="match status" value="1"/>
</dbReference>
<proteinExistence type="predicted"/>
<keyword evidence="3" id="KW-1185">Reference proteome</keyword>
<dbReference type="InterPro" id="IPR022783">
    <property type="entry name" value="GCFC_dom"/>
</dbReference>
<comment type="caution">
    <text evidence="2">The sequence shown here is derived from an EMBL/GenBank/DDBJ whole genome shotgun (WGS) entry which is preliminary data.</text>
</comment>
<sequence>MALKKVQVSAVWYSEIDSDDLLIRPSFKRQWLQLEEVESVAETFQNCTEEAKSYYQLYCDEAQSYYQYENVFEEQQELDDAVTVAEIFQDYTDEAQSYYQYEHVFKKQQELDDNAVTDDETITASTCKESQKWNAQWNKEFEDFLDAVDKITEVNSEGLNIQKTVEALMHLKEKYCMEYKLFRVGDLACSVISSKLEDYLYFWNPLCQPTLPLSLFEEWKEFLENEALYNNKLCTTRFDQLVWDSWMLTVQIAIQNWMCYQPERLVHLIKLWKNILPSRILKNILEIIFQKLKSTVEKEWSPVTDKLPIRTWIYPWLRFMHKKIIAEIYPIIHEKLGKAVVCWEPSDTIKEDIENWYNEWFNMCNDKQLIESIIKEPPLKIVFYHSQEEDTEGLEMS</sequence>
<dbReference type="PANTHER" id="PTHR23329">
    <property type="entry name" value="TUFTELIN-INTERACTING PROTEIN 11-RELATED"/>
    <property type="match status" value="1"/>
</dbReference>
<evidence type="ECO:0000313" key="3">
    <source>
        <dbReference type="Proteomes" id="UP001627154"/>
    </source>
</evidence>
<protein>
    <recommendedName>
        <fullName evidence="1">GCF C-terminal domain-containing protein</fullName>
    </recommendedName>
</protein>
<dbReference type="EMBL" id="JBJJXI010000055">
    <property type="protein sequence ID" value="KAL3399765.1"/>
    <property type="molecule type" value="Genomic_DNA"/>
</dbReference>
<gene>
    <name evidence="2" type="ORF">TKK_007006</name>
</gene>
<dbReference type="Proteomes" id="UP001627154">
    <property type="component" value="Unassembled WGS sequence"/>
</dbReference>
<name>A0ABD2X3R5_9HYME</name>